<gene>
    <name evidence="3" type="ORF">NCTC10296_01325</name>
</gene>
<dbReference type="OrthoDB" id="8607173at2"/>
<organism evidence="3 4">
    <name type="scientific">Neisseria canis</name>
    <dbReference type="NCBI Taxonomy" id="493"/>
    <lineage>
        <taxon>Bacteria</taxon>
        <taxon>Pseudomonadati</taxon>
        <taxon>Pseudomonadota</taxon>
        <taxon>Betaproteobacteria</taxon>
        <taxon>Neisseriales</taxon>
        <taxon>Neisseriaceae</taxon>
        <taxon>Neisseria</taxon>
    </lineage>
</organism>
<reference evidence="3 4" key="1">
    <citation type="submission" date="2018-12" db="EMBL/GenBank/DDBJ databases">
        <authorList>
            <consortium name="Pathogen Informatics"/>
        </authorList>
    </citation>
    <scope>NUCLEOTIDE SEQUENCE [LARGE SCALE GENOMIC DNA]</scope>
    <source>
        <strain evidence="3 4">NCTC10296</strain>
    </source>
</reference>
<dbReference type="RefSeq" id="WP_085416424.1">
    <property type="nucleotide sequence ID" value="NZ_CAUJPY010000006.1"/>
</dbReference>
<keyword evidence="2" id="KW-0732">Signal</keyword>
<feature type="chain" id="PRO_5019549544" evidence="2">
    <location>
        <begin position="20"/>
        <end position="189"/>
    </location>
</feature>
<feature type="compositionally biased region" description="Polar residues" evidence="1">
    <location>
        <begin position="151"/>
        <end position="178"/>
    </location>
</feature>
<dbReference type="AlphaFoldDB" id="A0A448D8F5"/>
<dbReference type="EMBL" id="LR134313">
    <property type="protein sequence ID" value="VEF01453.1"/>
    <property type="molecule type" value="Genomic_DNA"/>
</dbReference>
<sequence length="189" mass="20520">MKKYLALISLSALALTACGDNKQAELEAQVKAQQEQIAQLQAQQDTTVYQLAASAVNETIPPAEQEKGKNGEVVTGTDGQQYMYDPSTGSWLLQSLIGAAAGAFIGSALANKFTKAPANSPAAQQVRTQYAQQYRGKTAQAPNKLTPRQKAAQQANQSAYRQSNNVQNNYQQPRQQRSMGGKRGFGRRR</sequence>
<keyword evidence="4" id="KW-1185">Reference proteome</keyword>
<dbReference type="KEGG" id="nci:NCTC10296_01325"/>
<dbReference type="PROSITE" id="PS51257">
    <property type="entry name" value="PROKAR_LIPOPROTEIN"/>
    <property type="match status" value="1"/>
</dbReference>
<dbReference type="Proteomes" id="UP000279284">
    <property type="component" value="Chromosome"/>
</dbReference>
<proteinExistence type="predicted"/>
<name>A0A448D8F5_9NEIS</name>
<dbReference type="STRING" id="493.BWD07_05755"/>
<keyword evidence="3" id="KW-0449">Lipoprotein</keyword>
<accession>A0A448D8F5</accession>
<evidence type="ECO:0000256" key="2">
    <source>
        <dbReference type="SAM" id="SignalP"/>
    </source>
</evidence>
<evidence type="ECO:0000313" key="3">
    <source>
        <dbReference type="EMBL" id="VEF01453.1"/>
    </source>
</evidence>
<feature type="region of interest" description="Disordered" evidence="1">
    <location>
        <begin position="134"/>
        <end position="189"/>
    </location>
</feature>
<evidence type="ECO:0000256" key="1">
    <source>
        <dbReference type="SAM" id="MobiDB-lite"/>
    </source>
</evidence>
<evidence type="ECO:0000313" key="4">
    <source>
        <dbReference type="Proteomes" id="UP000279284"/>
    </source>
</evidence>
<protein>
    <submittedName>
        <fullName evidence="3">Membrane lipoprotein</fullName>
    </submittedName>
</protein>
<feature type="signal peptide" evidence="2">
    <location>
        <begin position="1"/>
        <end position="19"/>
    </location>
</feature>